<accession>A0A6C0J671</accession>
<dbReference type="EMBL" id="MN740323">
    <property type="protein sequence ID" value="QHU00117.1"/>
    <property type="molecule type" value="Genomic_DNA"/>
</dbReference>
<sequence>MIINVELLLDDNYDIIKIDVKNFNELTKYVFLNHTIKKEHQIWYFNNKKLVNDFIIKKGNYTVTNANANNNMISLRIYKSNNIIRTPYLPIDLTIKELKSILSTRENVYFNNINLNNNNTIGFYKLKDNNLLLIKSIIRVENV</sequence>
<protein>
    <recommendedName>
        <fullName evidence="2">Ubiquitin-like domain-containing protein</fullName>
    </recommendedName>
</protein>
<name>A0A6C0J671_9ZZZZ</name>
<organism evidence="1">
    <name type="scientific">viral metagenome</name>
    <dbReference type="NCBI Taxonomy" id="1070528"/>
    <lineage>
        <taxon>unclassified sequences</taxon>
        <taxon>metagenomes</taxon>
        <taxon>organismal metagenomes</taxon>
    </lineage>
</organism>
<reference evidence="1" key="1">
    <citation type="journal article" date="2020" name="Nature">
        <title>Giant virus diversity and host interactions through global metagenomics.</title>
        <authorList>
            <person name="Schulz F."/>
            <person name="Roux S."/>
            <person name="Paez-Espino D."/>
            <person name="Jungbluth S."/>
            <person name="Walsh D.A."/>
            <person name="Denef V.J."/>
            <person name="McMahon K.D."/>
            <person name="Konstantinidis K.T."/>
            <person name="Eloe-Fadrosh E.A."/>
            <person name="Kyrpides N.C."/>
            <person name="Woyke T."/>
        </authorList>
    </citation>
    <scope>NUCLEOTIDE SEQUENCE</scope>
    <source>
        <strain evidence="1">GVMAG-M-3300025860-12</strain>
    </source>
</reference>
<dbReference type="InterPro" id="IPR029071">
    <property type="entry name" value="Ubiquitin-like_domsf"/>
</dbReference>
<dbReference type="AlphaFoldDB" id="A0A6C0J671"/>
<evidence type="ECO:0000313" key="1">
    <source>
        <dbReference type="EMBL" id="QHU00117.1"/>
    </source>
</evidence>
<evidence type="ECO:0008006" key="2">
    <source>
        <dbReference type="Google" id="ProtNLM"/>
    </source>
</evidence>
<dbReference type="SUPFAM" id="SSF54236">
    <property type="entry name" value="Ubiquitin-like"/>
    <property type="match status" value="1"/>
</dbReference>
<proteinExistence type="predicted"/>